<evidence type="ECO:0000259" key="4">
    <source>
        <dbReference type="Pfam" id="PF17676"/>
    </source>
</evidence>
<sequence length="344" mass="37922">MSVRFPPKLNPGDVIAVMAPSSGVSPHLHPQLDRAIDNVKKRGFRVIEGTCLRAQFKNKSADKTSRADELMSFLTDPEIKAVMPPWGGDLAMELLELIDFDYLARIPPKWFVGFSDLSTIQFPLTTISGWATLHGPNLMQLSTQALDPNTQALWQILESERGSINQQHSSVAFHHEDVNGITSHEGFNLTQRTQWKRLDGALSSITFSGRLIGGCLEIIARLAGTPYGNVSSFKAKSSEDGVILYFENVEMYPCELTRALLSLRLQGWFNNVRGILIGRSAVVDTSDPTQHNYLDALIASLSDINVPVLYDVDIGHVPPQLSLINGARATVQFTESGSTVTQYI</sequence>
<dbReference type="RefSeq" id="WP_045047290.1">
    <property type="nucleotide sequence ID" value="NZ_CP114058.1"/>
</dbReference>
<dbReference type="Gene3D" id="3.40.50.10740">
    <property type="entry name" value="Class I glutamine amidotransferase-like"/>
    <property type="match status" value="1"/>
</dbReference>
<keyword evidence="2" id="KW-0378">Hydrolase</keyword>
<dbReference type="InterPro" id="IPR003507">
    <property type="entry name" value="S66_fam"/>
</dbReference>
<dbReference type="InterPro" id="IPR027478">
    <property type="entry name" value="LdcA_N"/>
</dbReference>
<accession>A0ABY7HR80</accession>
<evidence type="ECO:0000259" key="3">
    <source>
        <dbReference type="Pfam" id="PF02016"/>
    </source>
</evidence>
<name>A0ABY7HR80_9GAMM</name>
<dbReference type="InterPro" id="IPR040449">
    <property type="entry name" value="Peptidase_S66_N"/>
</dbReference>
<proteinExistence type="inferred from homology"/>
<feature type="domain" description="LD-carboxypeptidase C-terminal" evidence="4">
    <location>
        <begin position="208"/>
        <end position="331"/>
    </location>
</feature>
<dbReference type="CDD" id="cd07062">
    <property type="entry name" value="Peptidase_S66_mccF_like"/>
    <property type="match status" value="1"/>
</dbReference>
<dbReference type="InterPro" id="IPR027461">
    <property type="entry name" value="Carboxypeptidase_A_C_sf"/>
</dbReference>
<dbReference type="InterPro" id="IPR029062">
    <property type="entry name" value="Class_I_gatase-like"/>
</dbReference>
<keyword evidence="6" id="KW-1185">Reference proteome</keyword>
<dbReference type="PANTHER" id="PTHR30237">
    <property type="entry name" value="MURAMOYLTETRAPEPTIDE CARBOXYPEPTIDASE"/>
    <property type="match status" value="1"/>
</dbReference>
<dbReference type="Pfam" id="PF17676">
    <property type="entry name" value="Peptidase_S66C"/>
    <property type="match status" value="1"/>
</dbReference>
<dbReference type="EMBL" id="CP114058">
    <property type="protein sequence ID" value="WAT01675.1"/>
    <property type="molecule type" value="Genomic_DNA"/>
</dbReference>
<evidence type="ECO:0000256" key="1">
    <source>
        <dbReference type="ARBA" id="ARBA00010233"/>
    </source>
</evidence>
<dbReference type="PIRSF" id="PIRSF028757">
    <property type="entry name" value="LD-carboxypeptidase"/>
    <property type="match status" value="1"/>
</dbReference>
<dbReference type="InterPro" id="IPR040921">
    <property type="entry name" value="Peptidase_S66C"/>
</dbReference>
<evidence type="ECO:0000256" key="2">
    <source>
        <dbReference type="ARBA" id="ARBA00022801"/>
    </source>
</evidence>
<dbReference type="SUPFAM" id="SSF52317">
    <property type="entry name" value="Class I glutamine amidotransferase-like"/>
    <property type="match status" value="1"/>
</dbReference>
<feature type="domain" description="LD-carboxypeptidase N-terminal" evidence="3">
    <location>
        <begin position="15"/>
        <end position="135"/>
    </location>
</feature>
<gene>
    <name evidence="5" type="ORF">O1V66_02650</name>
</gene>
<dbReference type="Pfam" id="PF02016">
    <property type="entry name" value="Peptidase_S66"/>
    <property type="match status" value="1"/>
</dbReference>
<evidence type="ECO:0000313" key="6">
    <source>
        <dbReference type="Proteomes" id="UP001164712"/>
    </source>
</evidence>
<evidence type="ECO:0000313" key="5">
    <source>
        <dbReference type="EMBL" id="WAT01675.1"/>
    </source>
</evidence>
<protein>
    <submittedName>
        <fullName evidence="5">LD-carboxypeptidase</fullName>
    </submittedName>
</protein>
<reference evidence="5" key="1">
    <citation type="submission" date="2022-12" db="EMBL/GenBank/DDBJ databases">
        <title>Complete genome sequence of an Australian strain of Rouxiella badensis DAR84756 and resolution of the R. badensis DSM100043 and R. chamberiensis DSM28324 genomes.</title>
        <authorList>
            <person name="Paul S."/>
            <person name="Anderson P.J."/>
            <person name="Maynard G."/>
            <person name="Dyall-Smith M."/>
            <person name="Kudinha T."/>
        </authorList>
    </citation>
    <scope>NUCLEOTIDE SEQUENCE</scope>
    <source>
        <strain evidence="5">DSM 28324</strain>
    </source>
</reference>
<organism evidence="5 6">
    <name type="scientific">Rouxiella chamberiensis</name>
    <dbReference type="NCBI Taxonomy" id="1513468"/>
    <lineage>
        <taxon>Bacteria</taxon>
        <taxon>Pseudomonadati</taxon>
        <taxon>Pseudomonadota</taxon>
        <taxon>Gammaproteobacteria</taxon>
        <taxon>Enterobacterales</taxon>
        <taxon>Yersiniaceae</taxon>
        <taxon>Rouxiella</taxon>
    </lineage>
</organism>
<dbReference type="Gene3D" id="3.50.30.60">
    <property type="entry name" value="LD-carboxypeptidase A C-terminal domain-like"/>
    <property type="match status" value="1"/>
</dbReference>
<comment type="similarity">
    <text evidence="1">Belongs to the peptidase S66 family.</text>
</comment>
<dbReference type="SUPFAM" id="SSF141986">
    <property type="entry name" value="LD-carboxypeptidase A C-terminal domain-like"/>
    <property type="match status" value="1"/>
</dbReference>
<dbReference type="Proteomes" id="UP001164712">
    <property type="component" value="Chromosome"/>
</dbReference>